<keyword evidence="2" id="KW-0560">Oxidoreductase</keyword>
<proteinExistence type="predicted"/>
<dbReference type="EMBL" id="CADCWE010000068">
    <property type="protein sequence ID" value="CAA9533067.1"/>
    <property type="molecule type" value="Genomic_DNA"/>
</dbReference>
<feature type="compositionally biased region" description="Basic and acidic residues" evidence="1">
    <location>
        <begin position="281"/>
        <end position="292"/>
    </location>
</feature>
<feature type="compositionally biased region" description="Basic and acidic residues" evidence="1">
    <location>
        <begin position="322"/>
        <end position="346"/>
    </location>
</feature>
<feature type="compositionally biased region" description="Gly residues" evidence="1">
    <location>
        <begin position="456"/>
        <end position="465"/>
    </location>
</feature>
<evidence type="ECO:0000313" key="2">
    <source>
        <dbReference type="EMBL" id="CAA9533067.1"/>
    </source>
</evidence>
<gene>
    <name evidence="2" type="ORF">AVDCRST_MAG73-1097</name>
</gene>
<name>A0A6J4TX45_9BACT</name>
<reference evidence="2" key="1">
    <citation type="submission" date="2020-02" db="EMBL/GenBank/DDBJ databases">
        <authorList>
            <person name="Meier V. D."/>
        </authorList>
    </citation>
    <scope>NUCLEOTIDE SEQUENCE</scope>
    <source>
        <strain evidence="2">AVDCRST_MAG73</strain>
    </source>
</reference>
<feature type="compositionally biased region" description="Basic residues" evidence="1">
    <location>
        <begin position="75"/>
        <end position="84"/>
    </location>
</feature>
<feature type="compositionally biased region" description="Basic residues" evidence="1">
    <location>
        <begin position="405"/>
        <end position="424"/>
    </location>
</feature>
<sequence length="465" mass="51121">GAVADLPPADHPGRRAGAGGPARRAGANRRRWHGPVGRAVARPEPDRNGDRHLGAARVEVRPRRRGRDPPWSARHPQRRRRVGRLRGAGVAAGAGVLGGRGAPTANPRHRSRQSGHRVSGQRHDHAIGRLGGRCGPDQHWRRAGRAVGGVLPGVPPDRAPPGRAGARGPDPGLGAEPARVVPEARPAPRPGDLGDRRGAGRHVGRRAGVRRPNCPRCGRPDHRSGAGGGSVSRREVPRRRHPRDRRTARGRGRNPNRRPARVGRLPARRPCQPDRPWPGSDCRRTDPRRPADRAGPARHRPRRHRPCCSPVRRHRPRRRQRPPREYAGRGHQDPARRPARGRRFDRYQGRLCRRRVRCLHRLARRSGRDGLPGPRAAGRRHGRDHDRGTGRRGRAAPPPTILHPSGRRPMRLLHPRHAHGRRQAAGRTAGPRGSRRSGRPQRQSLPVHGIPEDPGRGAGRGGGAV</sequence>
<feature type="region of interest" description="Disordered" evidence="1">
    <location>
        <begin position="1"/>
        <end position="346"/>
    </location>
</feature>
<feature type="compositionally biased region" description="Basic residues" evidence="1">
    <location>
        <begin position="296"/>
        <end position="321"/>
    </location>
</feature>
<dbReference type="GO" id="GO:0004854">
    <property type="term" value="F:xanthine dehydrogenase activity"/>
    <property type="evidence" value="ECO:0007669"/>
    <property type="project" value="UniProtKB-EC"/>
</dbReference>
<evidence type="ECO:0000256" key="1">
    <source>
        <dbReference type="SAM" id="MobiDB-lite"/>
    </source>
</evidence>
<protein>
    <submittedName>
        <fullName evidence="2">Xanthine dehydrogenase iron-sulfur subunit / Xanthine dehydrogenase, FAD binding subunit</fullName>
        <ecNumber evidence="2">1.17.1.4</ecNumber>
    </submittedName>
</protein>
<dbReference type="AlphaFoldDB" id="A0A6J4TX45"/>
<feature type="region of interest" description="Disordered" evidence="1">
    <location>
        <begin position="365"/>
        <end position="465"/>
    </location>
</feature>
<feature type="compositionally biased region" description="Basic and acidic residues" evidence="1">
    <location>
        <begin position="41"/>
        <end position="61"/>
    </location>
</feature>
<feature type="compositionally biased region" description="Basic residues" evidence="1">
    <location>
        <begin position="236"/>
        <end position="261"/>
    </location>
</feature>
<accession>A0A6J4TX45</accession>
<dbReference type="EC" id="1.17.1.4" evidence="2"/>
<feature type="compositionally biased region" description="Low complexity" evidence="1">
    <location>
        <begin position="161"/>
        <end position="184"/>
    </location>
</feature>
<feature type="compositionally biased region" description="Gly residues" evidence="1">
    <location>
        <begin position="90"/>
        <end position="101"/>
    </location>
</feature>
<organism evidence="2">
    <name type="scientific">uncultured Thermomicrobiales bacterium</name>
    <dbReference type="NCBI Taxonomy" id="1645740"/>
    <lineage>
        <taxon>Bacteria</taxon>
        <taxon>Pseudomonadati</taxon>
        <taxon>Thermomicrobiota</taxon>
        <taxon>Thermomicrobia</taxon>
        <taxon>Thermomicrobiales</taxon>
        <taxon>environmental samples</taxon>
    </lineage>
</organism>
<feature type="compositionally biased region" description="Basic residues" evidence="1">
    <location>
        <begin position="199"/>
        <end position="209"/>
    </location>
</feature>
<feature type="non-terminal residue" evidence="2">
    <location>
        <position position="465"/>
    </location>
</feature>
<feature type="non-terminal residue" evidence="2">
    <location>
        <position position="1"/>
    </location>
</feature>